<evidence type="ECO:0000256" key="13">
    <source>
        <dbReference type="SAM" id="Phobius"/>
    </source>
</evidence>
<dbReference type="STRING" id="398580.Dshi_2495"/>
<dbReference type="AlphaFoldDB" id="A8LSN0"/>
<keyword evidence="9 13" id="KW-1133">Transmembrane helix</keyword>
<keyword evidence="16" id="KW-1185">Reference proteome</keyword>
<evidence type="ECO:0000256" key="8">
    <source>
        <dbReference type="ARBA" id="ARBA00022982"/>
    </source>
</evidence>
<name>A8LSN0_DINSH</name>
<evidence type="ECO:0000256" key="5">
    <source>
        <dbReference type="ARBA" id="ARBA00022617"/>
    </source>
</evidence>
<dbReference type="InterPro" id="IPR016174">
    <property type="entry name" value="Di-haem_cyt_TM"/>
</dbReference>
<dbReference type="PANTHER" id="PTHR30529:SF7">
    <property type="entry name" value="CYTOCHROME B561 BACTERIAL_NI-HYDROGENASE DOMAIN-CONTAINING PROTEIN"/>
    <property type="match status" value="1"/>
</dbReference>
<evidence type="ECO:0000256" key="10">
    <source>
        <dbReference type="ARBA" id="ARBA00023004"/>
    </source>
</evidence>
<keyword evidence="7" id="KW-0479">Metal-binding</keyword>
<dbReference type="PANTHER" id="PTHR30529">
    <property type="entry name" value="CYTOCHROME B561"/>
    <property type="match status" value="1"/>
</dbReference>
<dbReference type="InterPro" id="IPR052168">
    <property type="entry name" value="Cytochrome_b561_oxidase"/>
</dbReference>
<proteinExistence type="inferred from homology"/>
<dbReference type="SUPFAM" id="SSF81342">
    <property type="entry name" value="Transmembrane di-heme cytochromes"/>
    <property type="match status" value="1"/>
</dbReference>
<comment type="cofactor">
    <cofactor evidence="1">
        <name>heme b</name>
        <dbReference type="ChEBI" id="CHEBI:60344"/>
    </cofactor>
</comment>
<dbReference type="GO" id="GO:0022904">
    <property type="term" value="P:respiratory electron transport chain"/>
    <property type="evidence" value="ECO:0007669"/>
    <property type="project" value="InterPro"/>
</dbReference>
<dbReference type="EMBL" id="CP000830">
    <property type="protein sequence ID" value="ABV94229.1"/>
    <property type="molecule type" value="Genomic_DNA"/>
</dbReference>
<dbReference type="Gene3D" id="1.20.950.20">
    <property type="entry name" value="Transmembrane di-heme cytochromes, Chain C"/>
    <property type="match status" value="1"/>
</dbReference>
<gene>
    <name evidence="15" type="ordered locus">Dshi_2495</name>
</gene>
<keyword evidence="6 13" id="KW-0812">Transmembrane</keyword>
<evidence type="ECO:0000256" key="4">
    <source>
        <dbReference type="ARBA" id="ARBA00022475"/>
    </source>
</evidence>
<dbReference type="GO" id="GO:0009055">
    <property type="term" value="F:electron transfer activity"/>
    <property type="evidence" value="ECO:0007669"/>
    <property type="project" value="InterPro"/>
</dbReference>
<keyword evidence="10" id="KW-0408">Iron</keyword>
<dbReference type="GO" id="GO:0046872">
    <property type="term" value="F:metal ion binding"/>
    <property type="evidence" value="ECO:0007669"/>
    <property type="project" value="UniProtKB-KW"/>
</dbReference>
<dbReference type="Pfam" id="PF01292">
    <property type="entry name" value="Ni_hydr_CYTB"/>
    <property type="match status" value="1"/>
</dbReference>
<evidence type="ECO:0000313" key="16">
    <source>
        <dbReference type="Proteomes" id="UP000006833"/>
    </source>
</evidence>
<keyword evidence="3" id="KW-0813">Transport</keyword>
<evidence type="ECO:0000256" key="11">
    <source>
        <dbReference type="ARBA" id="ARBA00023136"/>
    </source>
</evidence>
<keyword evidence="4" id="KW-1003">Cell membrane</keyword>
<keyword evidence="5" id="KW-0349">Heme</keyword>
<evidence type="ECO:0000256" key="9">
    <source>
        <dbReference type="ARBA" id="ARBA00022989"/>
    </source>
</evidence>
<evidence type="ECO:0000259" key="14">
    <source>
        <dbReference type="Pfam" id="PF01292"/>
    </source>
</evidence>
<feature type="transmembrane region" description="Helical" evidence="13">
    <location>
        <begin position="59"/>
        <end position="79"/>
    </location>
</feature>
<evidence type="ECO:0000256" key="6">
    <source>
        <dbReference type="ARBA" id="ARBA00022692"/>
    </source>
</evidence>
<feature type="transmembrane region" description="Helical" evidence="13">
    <location>
        <begin position="99"/>
        <end position="121"/>
    </location>
</feature>
<dbReference type="InterPro" id="IPR011577">
    <property type="entry name" value="Cyt_b561_bac/Ni-Hgenase"/>
</dbReference>
<dbReference type="eggNOG" id="COG3038">
    <property type="taxonomic scope" value="Bacteria"/>
</dbReference>
<evidence type="ECO:0000256" key="12">
    <source>
        <dbReference type="ARBA" id="ARBA00037975"/>
    </source>
</evidence>
<evidence type="ECO:0000313" key="15">
    <source>
        <dbReference type="EMBL" id="ABV94229.1"/>
    </source>
</evidence>
<reference evidence="16" key="1">
    <citation type="journal article" date="2010" name="ISME J.">
        <title>The complete genome sequence of the algal symbiont Dinoroseobacter shibae: a hitchhiker's guide to life in the sea.</title>
        <authorList>
            <person name="Wagner-Dobler I."/>
            <person name="Ballhausen B."/>
            <person name="Berger M."/>
            <person name="Brinkhoff T."/>
            <person name="Buchholz I."/>
            <person name="Bunk B."/>
            <person name="Cypionka H."/>
            <person name="Daniel R."/>
            <person name="Drepper T."/>
            <person name="Gerdts G."/>
            <person name="Hahnke S."/>
            <person name="Han C."/>
            <person name="Jahn D."/>
            <person name="Kalhoefer D."/>
            <person name="Kiss H."/>
            <person name="Klenk H.P."/>
            <person name="Kyrpides N."/>
            <person name="Liebl W."/>
            <person name="Liesegang H."/>
            <person name="Meincke L."/>
            <person name="Pati A."/>
            <person name="Petersen J."/>
            <person name="Piekarski T."/>
            <person name="Pommerenke C."/>
            <person name="Pradella S."/>
            <person name="Pukall R."/>
            <person name="Rabus R."/>
            <person name="Stackebrandt E."/>
            <person name="Thole S."/>
            <person name="Thompson L."/>
            <person name="Tielen P."/>
            <person name="Tomasch J."/>
            <person name="von Jan M."/>
            <person name="Wanphrut N."/>
            <person name="Wichels A."/>
            <person name="Zech H."/>
            <person name="Simon M."/>
        </authorList>
    </citation>
    <scope>NUCLEOTIDE SEQUENCE [LARGE SCALE GENOMIC DNA]</scope>
    <source>
        <strain evidence="16">DSM 16493 / NCIMB 14021 / DFL 12</strain>
    </source>
</reference>
<evidence type="ECO:0000256" key="1">
    <source>
        <dbReference type="ARBA" id="ARBA00001970"/>
    </source>
</evidence>
<dbReference type="Proteomes" id="UP000006833">
    <property type="component" value="Chromosome"/>
</dbReference>
<comment type="similarity">
    <text evidence="12">Belongs to the cytochrome b561 family.</text>
</comment>
<feature type="transmembrane region" description="Helical" evidence="13">
    <location>
        <begin position="26"/>
        <end position="47"/>
    </location>
</feature>
<accession>A8LSN0</accession>
<dbReference type="GO" id="GO:0005886">
    <property type="term" value="C:plasma membrane"/>
    <property type="evidence" value="ECO:0007669"/>
    <property type="project" value="UniProtKB-SubCell"/>
</dbReference>
<evidence type="ECO:0000256" key="7">
    <source>
        <dbReference type="ARBA" id="ARBA00022723"/>
    </source>
</evidence>
<feature type="domain" description="Cytochrome b561 bacterial/Ni-hydrogenase" evidence="14">
    <location>
        <begin position="17"/>
        <end position="186"/>
    </location>
</feature>
<comment type="subcellular location">
    <subcellularLocation>
        <location evidence="2">Cell membrane</location>
        <topology evidence="2">Multi-pass membrane protein</topology>
    </subcellularLocation>
</comment>
<dbReference type="GO" id="GO:0020037">
    <property type="term" value="F:heme binding"/>
    <property type="evidence" value="ECO:0007669"/>
    <property type="project" value="TreeGrafter"/>
</dbReference>
<protein>
    <submittedName>
        <fullName evidence="15">Putative cytochrome B561</fullName>
    </submittedName>
</protein>
<sequence length="188" mass="20003">MAQKTETLQLKDSPAAYGAISRVNHWGVALGMIALLGSGLLMAYGPLTREAVAPIRDWHKALGVVVLIVGLWRVGWRLAQGAPRPASDMPPWLARAAKAVHWGLLATVLAMPISGILISVYNGRAVTSFGVVIPAQDKVGWIANAAHGVHQFAGWALAGLLVVHVAGALKHHFLDHDATLRRMLRGAA</sequence>
<keyword evidence="8" id="KW-0249">Electron transport</keyword>
<keyword evidence="11 13" id="KW-0472">Membrane</keyword>
<dbReference type="RefSeq" id="WP_012179160.1">
    <property type="nucleotide sequence ID" value="NC_009952.1"/>
</dbReference>
<evidence type="ECO:0000256" key="2">
    <source>
        <dbReference type="ARBA" id="ARBA00004651"/>
    </source>
</evidence>
<dbReference type="KEGG" id="dsh:Dshi_2495"/>
<organism evidence="15 16">
    <name type="scientific">Dinoroseobacter shibae (strain DSM 16493 / NCIMB 14021 / DFL 12)</name>
    <dbReference type="NCBI Taxonomy" id="398580"/>
    <lineage>
        <taxon>Bacteria</taxon>
        <taxon>Pseudomonadati</taxon>
        <taxon>Pseudomonadota</taxon>
        <taxon>Alphaproteobacteria</taxon>
        <taxon>Rhodobacterales</taxon>
        <taxon>Roseobacteraceae</taxon>
        <taxon>Dinoroseobacter</taxon>
    </lineage>
</organism>
<evidence type="ECO:0000256" key="3">
    <source>
        <dbReference type="ARBA" id="ARBA00022448"/>
    </source>
</evidence>
<dbReference type="HOGENOM" id="CLU_095321_4_1_5"/>
<dbReference type="OrthoDB" id="7280471at2"/>